<dbReference type="AlphaFoldDB" id="A0A0N8PT20"/>
<accession>A0A0N8PT20</accession>
<dbReference type="Pfam" id="PF00497">
    <property type="entry name" value="SBP_bac_3"/>
    <property type="match status" value="1"/>
</dbReference>
<reference evidence="3 4" key="1">
    <citation type="submission" date="2015-09" db="EMBL/GenBank/DDBJ databases">
        <title>Draft genome sequence of Kouleothrix aurantiaca JCM 19913.</title>
        <authorList>
            <person name="Hemp J."/>
        </authorList>
    </citation>
    <scope>NUCLEOTIDE SEQUENCE [LARGE SCALE GENOMIC DNA]</scope>
    <source>
        <strain evidence="3 4">COM-B</strain>
    </source>
</reference>
<dbReference type="EMBL" id="LJCR01000078">
    <property type="protein sequence ID" value="KPV54301.1"/>
    <property type="molecule type" value="Genomic_DNA"/>
</dbReference>
<gene>
    <name evidence="3" type="ORF">SE17_04590</name>
</gene>
<evidence type="ECO:0000256" key="1">
    <source>
        <dbReference type="ARBA" id="ARBA00022729"/>
    </source>
</evidence>
<proteinExistence type="predicted"/>
<dbReference type="SMART" id="SM00062">
    <property type="entry name" value="PBPb"/>
    <property type="match status" value="1"/>
</dbReference>
<keyword evidence="4" id="KW-1185">Reference proteome</keyword>
<protein>
    <recommendedName>
        <fullName evidence="2">Solute-binding protein family 3/N-terminal domain-containing protein</fullName>
    </recommendedName>
</protein>
<keyword evidence="1" id="KW-0732">Signal</keyword>
<evidence type="ECO:0000313" key="3">
    <source>
        <dbReference type="EMBL" id="KPV54301.1"/>
    </source>
</evidence>
<sequence length="288" mass="30637">MRSSFRFEALRVASARPGFIAACFLFADRLLAKLQGAGSIRIGHRVAPLYAFLQAQGQIRSEVPAAARQLSTRLGMGKIDWIRAELGALIPGLEDRRFDGIAAGRSMAPERAQRVAFSEPLLHAQHGLLAQAGNPRQIQSHEDAASRSSIRLAVISGAVEEVLLRRTAVPDRQIIIGPDAQTGLAAAEAGIADGLALSAPAIRWMAGHARLGRTAVAQPFAQVELALLRGPGCAGFALRPADRQWRDARNIAQQALARSPDQPRLMGAFGFGAAELPGPATTEEVLGQ</sequence>
<dbReference type="PANTHER" id="PTHR35936">
    <property type="entry name" value="MEMBRANE-BOUND LYTIC MUREIN TRANSGLYCOSYLASE F"/>
    <property type="match status" value="1"/>
</dbReference>
<dbReference type="Gene3D" id="3.40.190.10">
    <property type="entry name" value="Periplasmic binding protein-like II"/>
    <property type="match status" value="2"/>
</dbReference>
<evidence type="ECO:0000259" key="2">
    <source>
        <dbReference type="SMART" id="SM00062"/>
    </source>
</evidence>
<organism evidence="3 4">
    <name type="scientific">Kouleothrix aurantiaca</name>
    <dbReference type="NCBI Taxonomy" id="186479"/>
    <lineage>
        <taxon>Bacteria</taxon>
        <taxon>Bacillati</taxon>
        <taxon>Chloroflexota</taxon>
        <taxon>Chloroflexia</taxon>
        <taxon>Chloroflexales</taxon>
        <taxon>Roseiflexineae</taxon>
        <taxon>Roseiflexaceae</taxon>
        <taxon>Kouleothrix</taxon>
    </lineage>
</organism>
<name>A0A0N8PT20_9CHLR</name>
<comment type="caution">
    <text evidence="3">The sequence shown here is derived from an EMBL/GenBank/DDBJ whole genome shotgun (WGS) entry which is preliminary data.</text>
</comment>
<dbReference type="PANTHER" id="PTHR35936:SF17">
    <property type="entry name" value="ARGININE-BINDING EXTRACELLULAR PROTEIN ARTP"/>
    <property type="match status" value="1"/>
</dbReference>
<feature type="domain" description="Solute-binding protein family 3/N-terminal" evidence="2">
    <location>
        <begin position="39"/>
        <end position="273"/>
    </location>
</feature>
<dbReference type="Proteomes" id="UP000050509">
    <property type="component" value="Unassembled WGS sequence"/>
</dbReference>
<dbReference type="InterPro" id="IPR001638">
    <property type="entry name" value="Solute-binding_3/MltF_N"/>
</dbReference>
<dbReference type="SUPFAM" id="SSF53850">
    <property type="entry name" value="Periplasmic binding protein-like II"/>
    <property type="match status" value="1"/>
</dbReference>
<evidence type="ECO:0000313" key="4">
    <source>
        <dbReference type="Proteomes" id="UP000050509"/>
    </source>
</evidence>